<comment type="caution">
    <text evidence="2">The sequence shown here is derived from an EMBL/GenBank/DDBJ whole genome shotgun (WGS) entry which is preliminary data.</text>
</comment>
<reference evidence="3" key="1">
    <citation type="journal article" date="2019" name="Int. J. Syst. Evol. Microbiol.">
        <title>The Global Catalogue of Microorganisms (GCM) 10K type strain sequencing project: providing services to taxonomists for standard genome sequencing and annotation.</title>
        <authorList>
            <consortium name="The Broad Institute Genomics Platform"/>
            <consortium name="The Broad Institute Genome Sequencing Center for Infectious Disease"/>
            <person name="Wu L."/>
            <person name="Ma J."/>
        </authorList>
    </citation>
    <scope>NUCLEOTIDE SEQUENCE [LARGE SCALE GENOMIC DNA]</scope>
    <source>
        <strain evidence="3">CGMCC 4.7093</strain>
    </source>
</reference>
<dbReference type="InterPro" id="IPR000073">
    <property type="entry name" value="AB_hydrolase_1"/>
</dbReference>
<dbReference type="GO" id="GO:0016787">
    <property type="term" value="F:hydrolase activity"/>
    <property type="evidence" value="ECO:0007669"/>
    <property type="project" value="UniProtKB-KW"/>
</dbReference>
<name>A0ABV9YJP6_9PSEU</name>
<dbReference type="EMBL" id="JBHSIV010000005">
    <property type="protein sequence ID" value="MFC5061872.1"/>
    <property type="molecule type" value="Genomic_DNA"/>
</dbReference>
<accession>A0ABV9YJP6</accession>
<sequence>MGVGTTLLWERGGAGEPLVLLHGMGSSHDDFAGLRGRLEASYDVLAADLPGHGGSPSLIEEPTVGAITDVVEADLDTLGLSRVHVLGNSLGARVGLELARRHRARSVVAIAPSGMSMPLERVYQGSVLSVARVVLQRVRPVIEPLSRVRLGRALLLGGLRARPLRATREEALAVRDGFADSDDFWRTLWSAILTDRPTGLGDVDCPVILAQGLFDGVSGGQTVRYVPAVPGARFELLLGAGHAPQSDTPDDIVRLVDEAAARSTTPP</sequence>
<proteinExistence type="predicted"/>
<dbReference type="InterPro" id="IPR029058">
    <property type="entry name" value="AB_hydrolase_fold"/>
</dbReference>
<evidence type="ECO:0000259" key="1">
    <source>
        <dbReference type="Pfam" id="PF12697"/>
    </source>
</evidence>
<feature type="domain" description="AB hydrolase-1" evidence="1">
    <location>
        <begin position="18"/>
        <end position="254"/>
    </location>
</feature>
<dbReference type="SUPFAM" id="SSF53474">
    <property type="entry name" value="alpha/beta-Hydrolases"/>
    <property type="match status" value="1"/>
</dbReference>
<keyword evidence="2" id="KW-0378">Hydrolase</keyword>
<dbReference type="PANTHER" id="PTHR43798">
    <property type="entry name" value="MONOACYLGLYCEROL LIPASE"/>
    <property type="match status" value="1"/>
</dbReference>
<keyword evidence="3" id="KW-1185">Reference proteome</keyword>
<dbReference type="PANTHER" id="PTHR43798:SF33">
    <property type="entry name" value="HYDROLASE, PUTATIVE (AFU_ORTHOLOGUE AFUA_2G14860)-RELATED"/>
    <property type="match status" value="1"/>
</dbReference>
<organism evidence="2 3">
    <name type="scientific">Actinomycetospora atypica</name>
    <dbReference type="NCBI Taxonomy" id="1290095"/>
    <lineage>
        <taxon>Bacteria</taxon>
        <taxon>Bacillati</taxon>
        <taxon>Actinomycetota</taxon>
        <taxon>Actinomycetes</taxon>
        <taxon>Pseudonocardiales</taxon>
        <taxon>Pseudonocardiaceae</taxon>
        <taxon>Actinomycetospora</taxon>
    </lineage>
</organism>
<protein>
    <submittedName>
        <fullName evidence="2">Alpha/beta fold hydrolase</fullName>
    </submittedName>
</protein>
<gene>
    <name evidence="2" type="ORF">ACFPBZ_06620</name>
</gene>
<dbReference type="Gene3D" id="3.40.50.1820">
    <property type="entry name" value="alpha/beta hydrolase"/>
    <property type="match status" value="1"/>
</dbReference>
<dbReference type="Pfam" id="PF12697">
    <property type="entry name" value="Abhydrolase_6"/>
    <property type="match status" value="1"/>
</dbReference>
<dbReference type="RefSeq" id="WP_378035226.1">
    <property type="nucleotide sequence ID" value="NZ_JBHSIV010000005.1"/>
</dbReference>
<dbReference type="InterPro" id="IPR050266">
    <property type="entry name" value="AB_hydrolase_sf"/>
</dbReference>
<evidence type="ECO:0000313" key="3">
    <source>
        <dbReference type="Proteomes" id="UP001595947"/>
    </source>
</evidence>
<evidence type="ECO:0000313" key="2">
    <source>
        <dbReference type="EMBL" id="MFC5061872.1"/>
    </source>
</evidence>
<dbReference type="Proteomes" id="UP001595947">
    <property type="component" value="Unassembled WGS sequence"/>
</dbReference>